<evidence type="ECO:0000313" key="3">
    <source>
        <dbReference type="Proteomes" id="UP000317093"/>
    </source>
</evidence>
<name>A0A518B954_9BACT</name>
<dbReference type="KEGG" id="knv:Pan216_43890"/>
<keyword evidence="3" id="KW-1185">Reference proteome</keyword>
<reference evidence="2 3" key="1">
    <citation type="submission" date="2019-02" db="EMBL/GenBank/DDBJ databases">
        <title>Deep-cultivation of Planctomycetes and their phenomic and genomic characterization uncovers novel biology.</title>
        <authorList>
            <person name="Wiegand S."/>
            <person name="Jogler M."/>
            <person name="Boedeker C."/>
            <person name="Pinto D."/>
            <person name="Vollmers J."/>
            <person name="Rivas-Marin E."/>
            <person name="Kohn T."/>
            <person name="Peeters S.H."/>
            <person name="Heuer A."/>
            <person name="Rast P."/>
            <person name="Oberbeckmann S."/>
            <person name="Bunk B."/>
            <person name="Jeske O."/>
            <person name="Meyerdierks A."/>
            <person name="Storesund J.E."/>
            <person name="Kallscheuer N."/>
            <person name="Luecker S."/>
            <person name="Lage O.M."/>
            <person name="Pohl T."/>
            <person name="Merkel B.J."/>
            <person name="Hornburger P."/>
            <person name="Mueller R.-W."/>
            <person name="Bruemmer F."/>
            <person name="Labrenz M."/>
            <person name="Spormann A.M."/>
            <person name="Op den Camp H."/>
            <person name="Overmann J."/>
            <person name="Amann R."/>
            <person name="Jetten M.S.M."/>
            <person name="Mascher T."/>
            <person name="Medema M.H."/>
            <person name="Devos D.P."/>
            <person name="Kaster A.-K."/>
            <person name="Ovreas L."/>
            <person name="Rohde M."/>
            <person name="Galperin M.Y."/>
            <person name="Jogler C."/>
        </authorList>
    </citation>
    <scope>NUCLEOTIDE SEQUENCE [LARGE SCALE GENOMIC DNA]</scope>
    <source>
        <strain evidence="2 3">Pan216</strain>
    </source>
</reference>
<organism evidence="2 3">
    <name type="scientific">Kolteria novifilia</name>
    <dbReference type="NCBI Taxonomy" id="2527975"/>
    <lineage>
        <taxon>Bacteria</taxon>
        <taxon>Pseudomonadati</taxon>
        <taxon>Planctomycetota</taxon>
        <taxon>Planctomycetia</taxon>
        <taxon>Kolteriales</taxon>
        <taxon>Kolteriaceae</taxon>
        <taxon>Kolteria</taxon>
    </lineage>
</organism>
<dbReference type="InterPro" id="IPR036291">
    <property type="entry name" value="NAD(P)-bd_dom_sf"/>
</dbReference>
<dbReference type="Gene3D" id="3.90.25.10">
    <property type="entry name" value="UDP-galactose 4-epimerase, domain 1"/>
    <property type="match status" value="1"/>
</dbReference>
<sequence>MVRVLVLGATGFLGRHVVRHARRLGCELSLASRRLGHDLANADGCSRLLDQVRPEVIVNCAADMGGVVDAARRPAAMLTTNARLLVNLYEAVGAVCPQTTIVQPVSNSAYPGDAALQREPDWRDGPVHDSVLPFAPTRRLLYALAACYRDQYGVRSVNWLVPNAYGPGDDIDPTRVHALNGMIIRMLKTRRRGERRFTIWGSGRPVREWCYVGDIAKILLTSWDRDDQIDPVNIAQRQGHSINVIARLIVEELGGGVELSHDLGYPDGAPTKILDDELFRERFPDFRFTSLADGIRRTIRYYRQVLFR</sequence>
<feature type="domain" description="NAD-dependent epimerase/dehydratase" evidence="1">
    <location>
        <begin position="4"/>
        <end position="234"/>
    </location>
</feature>
<dbReference type="Proteomes" id="UP000317093">
    <property type="component" value="Chromosome"/>
</dbReference>
<dbReference type="Pfam" id="PF01370">
    <property type="entry name" value="Epimerase"/>
    <property type="match status" value="1"/>
</dbReference>
<dbReference type="Gene3D" id="3.40.50.720">
    <property type="entry name" value="NAD(P)-binding Rossmann-like Domain"/>
    <property type="match status" value="1"/>
</dbReference>
<dbReference type="PANTHER" id="PTHR43238">
    <property type="entry name" value="GDP-L-FUCOSE SYNTHASE"/>
    <property type="match status" value="1"/>
</dbReference>
<dbReference type="EC" id="1.1.1.-" evidence="2"/>
<protein>
    <submittedName>
        <fullName evidence="2">dTDP-4-oxo-6-deoxy-D-allose reductase</fullName>
        <ecNumber evidence="2">1.1.1.-</ecNumber>
    </submittedName>
</protein>
<dbReference type="GO" id="GO:0050577">
    <property type="term" value="F:GDP-L-fucose synthase activity"/>
    <property type="evidence" value="ECO:0007669"/>
    <property type="project" value="TreeGrafter"/>
</dbReference>
<dbReference type="InterPro" id="IPR001509">
    <property type="entry name" value="Epimerase_deHydtase"/>
</dbReference>
<keyword evidence="2" id="KW-0560">Oxidoreductase</keyword>
<evidence type="ECO:0000259" key="1">
    <source>
        <dbReference type="Pfam" id="PF01370"/>
    </source>
</evidence>
<gene>
    <name evidence="2" type="primary">chmD</name>
    <name evidence="2" type="ORF">Pan216_43890</name>
</gene>
<accession>A0A518B954</accession>
<evidence type="ECO:0000313" key="2">
    <source>
        <dbReference type="EMBL" id="QDU63509.1"/>
    </source>
</evidence>
<dbReference type="PANTHER" id="PTHR43238:SF1">
    <property type="entry name" value="GDP-L-FUCOSE SYNTHASE"/>
    <property type="match status" value="1"/>
</dbReference>
<dbReference type="SUPFAM" id="SSF51735">
    <property type="entry name" value="NAD(P)-binding Rossmann-fold domains"/>
    <property type="match status" value="1"/>
</dbReference>
<dbReference type="OrthoDB" id="9811425at2"/>
<proteinExistence type="predicted"/>
<dbReference type="AlphaFoldDB" id="A0A518B954"/>
<dbReference type="RefSeq" id="WP_145261033.1">
    <property type="nucleotide sequence ID" value="NZ_CP036279.1"/>
</dbReference>
<dbReference type="EMBL" id="CP036279">
    <property type="protein sequence ID" value="QDU63509.1"/>
    <property type="molecule type" value="Genomic_DNA"/>
</dbReference>